<reference evidence="1" key="1">
    <citation type="submission" date="2020-10" db="EMBL/GenBank/DDBJ databases">
        <authorList>
            <person name="Gilroy R."/>
        </authorList>
    </citation>
    <scope>NUCLEOTIDE SEQUENCE</scope>
    <source>
        <strain evidence="1">CHK154-7741</strain>
    </source>
</reference>
<accession>A0A9D1N112</accession>
<protein>
    <submittedName>
        <fullName evidence="1">Uncharacterized protein</fullName>
    </submittedName>
</protein>
<dbReference type="EMBL" id="DVOD01000060">
    <property type="protein sequence ID" value="HIU93134.1"/>
    <property type="molecule type" value="Genomic_DNA"/>
</dbReference>
<dbReference type="Proteomes" id="UP000886748">
    <property type="component" value="Unassembled WGS sequence"/>
</dbReference>
<name>A0A9D1N112_9CLOT</name>
<reference evidence="1" key="2">
    <citation type="journal article" date="2021" name="PeerJ">
        <title>Extensive microbial diversity within the chicken gut microbiome revealed by metagenomics and culture.</title>
        <authorList>
            <person name="Gilroy R."/>
            <person name="Ravi A."/>
            <person name="Getino M."/>
            <person name="Pursley I."/>
            <person name="Horton D.L."/>
            <person name="Alikhan N.F."/>
            <person name="Baker D."/>
            <person name="Gharbi K."/>
            <person name="Hall N."/>
            <person name="Watson M."/>
            <person name="Adriaenssens E.M."/>
            <person name="Foster-Nyarko E."/>
            <person name="Jarju S."/>
            <person name="Secka A."/>
            <person name="Antonio M."/>
            <person name="Oren A."/>
            <person name="Chaudhuri R.R."/>
            <person name="La Ragione R."/>
            <person name="Hildebrand F."/>
            <person name="Pallen M.J."/>
        </authorList>
    </citation>
    <scope>NUCLEOTIDE SEQUENCE</scope>
    <source>
        <strain evidence="1">CHK154-7741</strain>
    </source>
</reference>
<dbReference type="AlphaFoldDB" id="A0A9D1N112"/>
<gene>
    <name evidence="1" type="ORF">IAD26_08385</name>
</gene>
<proteinExistence type="predicted"/>
<evidence type="ECO:0000313" key="2">
    <source>
        <dbReference type="Proteomes" id="UP000886748"/>
    </source>
</evidence>
<sequence>MYNNETLLEMLNIATNFMNEQEACCYCVHRDYPSDCSHTDECCKEGIFEGLKRMAQKNVKKVS</sequence>
<comment type="caution">
    <text evidence="1">The sequence shown here is derived from an EMBL/GenBank/DDBJ whole genome shotgun (WGS) entry which is preliminary data.</text>
</comment>
<evidence type="ECO:0000313" key="1">
    <source>
        <dbReference type="EMBL" id="HIU93134.1"/>
    </source>
</evidence>
<organism evidence="1 2">
    <name type="scientific">Candidatus Limenecus avicola</name>
    <dbReference type="NCBI Taxonomy" id="2840847"/>
    <lineage>
        <taxon>Bacteria</taxon>
        <taxon>Bacillati</taxon>
        <taxon>Bacillota</taxon>
        <taxon>Clostridia</taxon>
        <taxon>Eubacteriales</taxon>
        <taxon>Clostridiaceae</taxon>
        <taxon>Clostridiaceae incertae sedis</taxon>
        <taxon>Candidatus Limenecus</taxon>
    </lineage>
</organism>